<feature type="compositionally biased region" description="Basic residues" evidence="1">
    <location>
        <begin position="136"/>
        <end position="148"/>
    </location>
</feature>
<dbReference type="RefSeq" id="XP_019819089.1">
    <property type="nucleotide sequence ID" value="XM_019963530.2"/>
</dbReference>
<dbReference type="Proteomes" id="UP001652663">
    <property type="component" value="Chromosome X"/>
</dbReference>
<feature type="compositionally biased region" description="Polar residues" evidence="1">
    <location>
        <begin position="151"/>
        <end position="164"/>
    </location>
</feature>
<evidence type="ECO:0000313" key="3">
    <source>
        <dbReference type="Proteomes" id="UP001652663"/>
    </source>
</evidence>
<evidence type="ECO:0000256" key="1">
    <source>
        <dbReference type="SAM" id="MobiDB-lite"/>
    </source>
</evidence>
<dbReference type="PROSITE" id="PS50838">
    <property type="entry name" value="MAGE"/>
    <property type="match status" value="1"/>
</dbReference>
<sequence>MWAAQSSVPAVSSGRLQYGYEVQKSLHLTLRNLKSHAREIAASGHEVPGCVHPASGGSECIRKEGRQPQGRKGRSFLAFRHFTVQLPGEVSRTPAPRRSGPHQAPPLLSAQGNLGSLSHLPTCLLPSLEVIMPRGKNSKHRARERRHQAQVEPQNLGLQRATSTSTESIQRGNIDEKVVIMVYYLLYKYNMKEFISKAEMLREVIQMYRNHYLEILQRAAEHMEMIFGLDLKEVDPYRHIYILVNKMEVSCDARLLNRIEIPKTGLLMAVLGVIFMHGNCVSEERVWQTLNVMGLFSGRKHFIFGEPKKLITKDLVQQKYLVYRQVANSDPPCYEFLWGSRAHAETTKMKVLEFTAKIHNMVPTAFPSLYEEALRDEEERAQARALAKARVAALAKARSSAIAKSSSRSKRV</sequence>
<dbReference type="InterPro" id="IPR041898">
    <property type="entry name" value="MAGE_WH1"/>
</dbReference>
<accession>A0A6P5C0G8</accession>
<dbReference type="PANTHER" id="PTHR11736">
    <property type="entry name" value="MELANOMA-ASSOCIATED ANTIGEN MAGE ANTIGEN"/>
    <property type="match status" value="1"/>
</dbReference>
<dbReference type="Pfam" id="PF01454">
    <property type="entry name" value="MAGE"/>
    <property type="match status" value="1"/>
</dbReference>
<dbReference type="KEGG" id="biu:109561119"/>
<name>A0A6P5C0G8_BOSIN</name>
<gene>
    <name evidence="4" type="primary">LOC109561119</name>
</gene>
<dbReference type="Gene3D" id="1.10.10.1210">
    <property type="entry name" value="MAGE homology domain, winged helix WH2 motif"/>
    <property type="match status" value="1"/>
</dbReference>
<reference evidence="4" key="1">
    <citation type="submission" date="2025-08" db="UniProtKB">
        <authorList>
            <consortium name="RefSeq"/>
        </authorList>
    </citation>
    <scope>IDENTIFICATION</scope>
    <source>
        <tissue evidence="4">Blood</tissue>
    </source>
</reference>
<dbReference type="GeneID" id="109561119"/>
<dbReference type="InterPro" id="IPR002190">
    <property type="entry name" value="MHD_dom"/>
</dbReference>
<dbReference type="FunFam" id="1.10.10.1210:FF:000001">
    <property type="entry name" value="melanoma-associated antigen D1"/>
    <property type="match status" value="1"/>
</dbReference>
<organism evidence="3 4">
    <name type="scientific">Bos indicus</name>
    <name type="common">Zebu</name>
    <dbReference type="NCBI Taxonomy" id="9915"/>
    <lineage>
        <taxon>Eukaryota</taxon>
        <taxon>Metazoa</taxon>
        <taxon>Chordata</taxon>
        <taxon>Craniata</taxon>
        <taxon>Vertebrata</taxon>
        <taxon>Euteleostomi</taxon>
        <taxon>Mammalia</taxon>
        <taxon>Eutheria</taxon>
        <taxon>Laurasiatheria</taxon>
        <taxon>Artiodactyla</taxon>
        <taxon>Ruminantia</taxon>
        <taxon>Pecora</taxon>
        <taxon>Bovidae</taxon>
        <taxon>Bovinae</taxon>
        <taxon>Bos</taxon>
    </lineage>
</organism>
<feature type="region of interest" description="Disordered" evidence="1">
    <location>
        <begin position="135"/>
        <end position="164"/>
    </location>
</feature>
<dbReference type="PANTHER" id="PTHR11736:SF36">
    <property type="entry name" value="MELANOMA-ASSOCIATED ANTIGEN B10"/>
    <property type="match status" value="1"/>
</dbReference>
<dbReference type="FunFam" id="1.10.10.1200:FF:000007">
    <property type="entry name" value="Melanoma-associated antigen C2"/>
    <property type="match status" value="1"/>
</dbReference>
<dbReference type="Gene3D" id="1.10.10.1200">
    <property type="entry name" value="MAGE homology domain, winged helix WH1 motif"/>
    <property type="match status" value="1"/>
</dbReference>
<keyword evidence="3" id="KW-1185">Reference proteome</keyword>
<evidence type="ECO:0000259" key="2">
    <source>
        <dbReference type="PROSITE" id="PS50838"/>
    </source>
</evidence>
<dbReference type="InterPro" id="IPR041899">
    <property type="entry name" value="MAGE_WH2"/>
</dbReference>
<proteinExistence type="predicted"/>
<dbReference type="GO" id="GO:0005634">
    <property type="term" value="C:nucleus"/>
    <property type="evidence" value="ECO:0007669"/>
    <property type="project" value="TreeGrafter"/>
</dbReference>
<dbReference type="AlphaFoldDB" id="A0A6P5C0G8"/>
<dbReference type="SMART" id="SM01373">
    <property type="entry name" value="MAGE"/>
    <property type="match status" value="1"/>
</dbReference>
<evidence type="ECO:0000313" key="4">
    <source>
        <dbReference type="RefSeq" id="XP_019819089.1"/>
    </source>
</evidence>
<protein>
    <submittedName>
        <fullName evidence="4">Melanoma-associated antigen B10-like</fullName>
    </submittedName>
</protein>
<dbReference type="InterPro" id="IPR037445">
    <property type="entry name" value="MAGE"/>
</dbReference>
<dbReference type="GO" id="GO:0000122">
    <property type="term" value="P:negative regulation of transcription by RNA polymerase II"/>
    <property type="evidence" value="ECO:0007669"/>
    <property type="project" value="TreeGrafter"/>
</dbReference>
<dbReference type="OrthoDB" id="205198at2759"/>
<feature type="domain" description="MAGE" evidence="2">
    <location>
        <begin position="174"/>
        <end position="373"/>
    </location>
</feature>